<dbReference type="SUPFAM" id="SSF53335">
    <property type="entry name" value="S-adenosyl-L-methionine-dependent methyltransferases"/>
    <property type="match status" value="1"/>
</dbReference>
<dbReference type="Proteomes" id="UP000286954">
    <property type="component" value="Chromosome"/>
</dbReference>
<keyword evidence="1" id="KW-0808">Transferase</keyword>
<dbReference type="PANTHER" id="PTHR43591">
    <property type="entry name" value="METHYLTRANSFERASE"/>
    <property type="match status" value="1"/>
</dbReference>
<keyword evidence="1" id="KW-0489">Methyltransferase</keyword>
<dbReference type="KEGG" id="gak:X907_0747"/>
<dbReference type="Gene3D" id="3.40.50.150">
    <property type="entry name" value="Vaccinia Virus protein VP39"/>
    <property type="match status" value="1"/>
</dbReference>
<dbReference type="OrthoDB" id="65624at2"/>
<dbReference type="InterPro" id="IPR041698">
    <property type="entry name" value="Methyltransf_25"/>
</dbReference>
<evidence type="ECO:0000313" key="2">
    <source>
        <dbReference type="Proteomes" id="UP000286954"/>
    </source>
</evidence>
<dbReference type="EMBL" id="CP018911">
    <property type="protein sequence ID" value="AZU03291.1"/>
    <property type="molecule type" value="Genomic_DNA"/>
</dbReference>
<gene>
    <name evidence="1" type="ORF">X907_0747</name>
</gene>
<dbReference type="InterPro" id="IPR029063">
    <property type="entry name" value="SAM-dependent_MTases_sf"/>
</dbReference>
<dbReference type="GO" id="GO:0032259">
    <property type="term" value="P:methylation"/>
    <property type="evidence" value="ECO:0007669"/>
    <property type="project" value="UniProtKB-KW"/>
</dbReference>
<proteinExistence type="predicted"/>
<keyword evidence="2" id="KW-1185">Reference proteome</keyword>
<organism evidence="1 2">
    <name type="scientific">Glycocaulis alkaliphilus</name>
    <dbReference type="NCBI Taxonomy" id="1434191"/>
    <lineage>
        <taxon>Bacteria</taxon>
        <taxon>Pseudomonadati</taxon>
        <taxon>Pseudomonadota</taxon>
        <taxon>Alphaproteobacteria</taxon>
        <taxon>Maricaulales</taxon>
        <taxon>Maricaulaceae</taxon>
        <taxon>Glycocaulis</taxon>
    </lineage>
</organism>
<name>A0A3T0E7B9_9PROT</name>
<accession>A0A3T0E7B9</accession>
<dbReference type="GO" id="GO:0008168">
    <property type="term" value="F:methyltransferase activity"/>
    <property type="evidence" value="ECO:0007669"/>
    <property type="project" value="UniProtKB-KW"/>
</dbReference>
<dbReference type="RefSeq" id="WP_127565697.1">
    <property type="nucleotide sequence ID" value="NZ_BMFB01000002.1"/>
</dbReference>
<protein>
    <submittedName>
        <fullName evidence="1">Methyltransferase type 11</fullName>
    </submittedName>
</protein>
<reference evidence="1 2" key="1">
    <citation type="submission" date="2016-12" db="EMBL/GenBank/DDBJ databases">
        <title>The genome of dimorphic prosthecate Glycocaulis alkaliphilus 6b-8t, isolated from crude oil dictates its adaptability in petroleum environments.</title>
        <authorList>
            <person name="Wu X.-L."/>
            <person name="Geng S."/>
        </authorList>
    </citation>
    <scope>NUCLEOTIDE SEQUENCE [LARGE SCALE GENOMIC DNA]</scope>
    <source>
        <strain evidence="1 2">6B-8</strain>
    </source>
</reference>
<dbReference type="Pfam" id="PF13649">
    <property type="entry name" value="Methyltransf_25"/>
    <property type="match status" value="1"/>
</dbReference>
<dbReference type="AlphaFoldDB" id="A0A3T0E7B9"/>
<evidence type="ECO:0000313" key="1">
    <source>
        <dbReference type="EMBL" id="AZU03291.1"/>
    </source>
</evidence>
<sequence>MIIDRTATHDILARPNHDEAARTQYVVQLKRRLTQLQPGNEKVFRARAAKRHEAATGQQPQSQAEIGEAMAVDPYYQLWSALSCSAQELMWNSVEETIQRDLPRMQDAASRFSNAPAGGTLSLARDFNAPGDAFAAHIHGQPGGYMRDTGGNDIIAGALYESGGNAFSAGTGIGAKDSKSAAVIDFLEERYGTMRPLRILDLACSAGGASVGYAARFPDAEVHAVDVAPAMLRYAHLRAEAMGLKVHFHQMDAARMDFEDESFDLVISHNMMHEVSRPMLGKIFAEARRVLKPGGVVVHQDVPVKGADFSEFEKFMFAWQTKNNNEPFWDDFLNADVPAVMRENGFADDEVVETTVKMRDGPRSWYLVLGEKPDASGQRGTALTS</sequence>
<dbReference type="CDD" id="cd02440">
    <property type="entry name" value="AdoMet_MTases"/>
    <property type="match status" value="1"/>
</dbReference>